<gene>
    <name evidence="2" type="ORF">ACFQ2V_15070</name>
</gene>
<keyword evidence="3" id="KW-1185">Reference proteome</keyword>
<dbReference type="RefSeq" id="WP_386053665.1">
    <property type="nucleotide sequence ID" value="NZ_JBHTKH010000010.1"/>
</dbReference>
<comment type="caution">
    <text evidence="2">The sequence shown here is derived from an EMBL/GenBank/DDBJ whole genome shotgun (WGS) entry which is preliminary data.</text>
</comment>
<dbReference type="PANTHER" id="PTHR43792">
    <property type="entry name" value="GNAT FAMILY, PUTATIVE (AFU_ORTHOLOGUE AFUA_3G00765)-RELATED-RELATED"/>
    <property type="match status" value="1"/>
</dbReference>
<dbReference type="Pfam" id="PF13302">
    <property type="entry name" value="Acetyltransf_3"/>
    <property type="match status" value="1"/>
</dbReference>
<evidence type="ECO:0000313" key="3">
    <source>
        <dbReference type="Proteomes" id="UP001597046"/>
    </source>
</evidence>
<evidence type="ECO:0000313" key="2">
    <source>
        <dbReference type="EMBL" id="MFD1055633.1"/>
    </source>
</evidence>
<dbReference type="PANTHER" id="PTHR43792:SF1">
    <property type="entry name" value="N-ACETYLTRANSFERASE DOMAIN-CONTAINING PROTEIN"/>
    <property type="match status" value="1"/>
</dbReference>
<dbReference type="GO" id="GO:0016746">
    <property type="term" value="F:acyltransferase activity"/>
    <property type="evidence" value="ECO:0007669"/>
    <property type="project" value="UniProtKB-KW"/>
</dbReference>
<dbReference type="SUPFAM" id="SSF55729">
    <property type="entry name" value="Acyl-CoA N-acyltransferases (Nat)"/>
    <property type="match status" value="1"/>
</dbReference>
<accession>A0ABW3MZW1</accession>
<dbReference type="EC" id="2.3.-.-" evidence="2"/>
<organism evidence="2 3">
    <name type="scientific">Terrabacter terrigena</name>
    <dbReference type="NCBI Taxonomy" id="574718"/>
    <lineage>
        <taxon>Bacteria</taxon>
        <taxon>Bacillati</taxon>
        <taxon>Actinomycetota</taxon>
        <taxon>Actinomycetes</taxon>
        <taxon>Micrococcales</taxon>
        <taxon>Intrasporangiaceae</taxon>
        <taxon>Terrabacter</taxon>
    </lineage>
</organism>
<sequence>MHLETSRLRIRPWSHDEADRVLDIQSRIEVVKWLGDGEPVLMNDLDEAHERIDRYHRRSEAPPLGFWAVEVRETGVVAGSVILLTLPNADDGEVEVGWHLHPDSWGHGYATEAAAAVITHGLAGGLPEIYAITHTTNTASQAVCGRLGLHDLGVMEKWYEGQSRVYRTTPESWTQLG</sequence>
<keyword evidence="2" id="KW-0808">Transferase</keyword>
<dbReference type="Proteomes" id="UP001597046">
    <property type="component" value="Unassembled WGS sequence"/>
</dbReference>
<dbReference type="InterPro" id="IPR016181">
    <property type="entry name" value="Acyl_CoA_acyltransferase"/>
</dbReference>
<dbReference type="InterPro" id="IPR051531">
    <property type="entry name" value="N-acetyltransferase"/>
</dbReference>
<dbReference type="EMBL" id="JBHTKH010000010">
    <property type="protein sequence ID" value="MFD1055633.1"/>
    <property type="molecule type" value="Genomic_DNA"/>
</dbReference>
<proteinExistence type="predicted"/>
<protein>
    <submittedName>
        <fullName evidence="2">GNAT family N-acetyltransferase</fullName>
        <ecNumber evidence="2">2.3.-.-</ecNumber>
    </submittedName>
</protein>
<keyword evidence="2" id="KW-0012">Acyltransferase</keyword>
<reference evidence="3" key="1">
    <citation type="journal article" date="2019" name="Int. J. Syst. Evol. Microbiol.">
        <title>The Global Catalogue of Microorganisms (GCM) 10K type strain sequencing project: providing services to taxonomists for standard genome sequencing and annotation.</title>
        <authorList>
            <consortium name="The Broad Institute Genomics Platform"/>
            <consortium name="The Broad Institute Genome Sequencing Center for Infectious Disease"/>
            <person name="Wu L."/>
            <person name="Ma J."/>
        </authorList>
    </citation>
    <scope>NUCLEOTIDE SEQUENCE [LARGE SCALE GENOMIC DNA]</scope>
    <source>
        <strain evidence="3">CCUG 57508</strain>
    </source>
</reference>
<name>A0ABW3MZW1_9MICO</name>
<feature type="domain" description="N-acetyltransferase" evidence="1">
    <location>
        <begin position="8"/>
        <end position="171"/>
    </location>
</feature>
<dbReference type="InterPro" id="IPR000182">
    <property type="entry name" value="GNAT_dom"/>
</dbReference>
<dbReference type="PROSITE" id="PS51186">
    <property type="entry name" value="GNAT"/>
    <property type="match status" value="1"/>
</dbReference>
<evidence type="ECO:0000259" key="1">
    <source>
        <dbReference type="PROSITE" id="PS51186"/>
    </source>
</evidence>
<dbReference type="Gene3D" id="3.40.630.30">
    <property type="match status" value="1"/>
</dbReference>